<name>A0AA38UH18_9AGAR</name>
<reference evidence="1" key="1">
    <citation type="submission" date="2022-08" db="EMBL/GenBank/DDBJ databases">
        <authorList>
            <consortium name="DOE Joint Genome Institute"/>
            <person name="Min B."/>
            <person name="Riley R."/>
            <person name="Sierra-Patev S."/>
            <person name="Naranjo-Ortiz M."/>
            <person name="Looney B."/>
            <person name="Konkel Z."/>
            <person name="Slot J.C."/>
            <person name="Sakamoto Y."/>
            <person name="Steenwyk J.L."/>
            <person name="Rokas A."/>
            <person name="Carro J."/>
            <person name="Camarero S."/>
            <person name="Ferreira P."/>
            <person name="Molpeceres G."/>
            <person name="Ruiz-Duenas F.J."/>
            <person name="Serrano A."/>
            <person name="Henrissat B."/>
            <person name="Drula E."/>
            <person name="Hughes K.W."/>
            <person name="Mata J.L."/>
            <person name="Ishikawa N.K."/>
            <person name="Vargas-Isla R."/>
            <person name="Ushijima S."/>
            <person name="Smith C.A."/>
            <person name="Ahrendt S."/>
            <person name="Andreopoulos W."/>
            <person name="He G."/>
            <person name="Labutti K."/>
            <person name="Lipzen A."/>
            <person name="Ng V."/>
            <person name="Sandor L."/>
            <person name="Barry K."/>
            <person name="Martinez A.T."/>
            <person name="Xiao Y."/>
            <person name="Gibbons J.G."/>
            <person name="Terashima K."/>
            <person name="Hibbett D.S."/>
            <person name="Grigoriev I.V."/>
        </authorList>
    </citation>
    <scope>NUCLEOTIDE SEQUENCE</scope>
    <source>
        <strain evidence="1">TFB9207</strain>
    </source>
</reference>
<proteinExistence type="predicted"/>
<gene>
    <name evidence="1" type="ORF">F5878DRAFT_612041</name>
</gene>
<keyword evidence="2" id="KW-1185">Reference proteome</keyword>
<dbReference type="EMBL" id="MU806063">
    <property type="protein sequence ID" value="KAJ3840796.1"/>
    <property type="molecule type" value="Genomic_DNA"/>
</dbReference>
<protein>
    <submittedName>
        <fullName evidence="1">Uncharacterized protein</fullName>
    </submittedName>
</protein>
<dbReference type="Proteomes" id="UP001163846">
    <property type="component" value="Unassembled WGS sequence"/>
</dbReference>
<organism evidence="1 2">
    <name type="scientific">Lentinula raphanica</name>
    <dbReference type="NCBI Taxonomy" id="153919"/>
    <lineage>
        <taxon>Eukaryota</taxon>
        <taxon>Fungi</taxon>
        <taxon>Dikarya</taxon>
        <taxon>Basidiomycota</taxon>
        <taxon>Agaricomycotina</taxon>
        <taxon>Agaricomycetes</taxon>
        <taxon>Agaricomycetidae</taxon>
        <taxon>Agaricales</taxon>
        <taxon>Marasmiineae</taxon>
        <taxon>Omphalotaceae</taxon>
        <taxon>Lentinula</taxon>
    </lineage>
</organism>
<evidence type="ECO:0000313" key="1">
    <source>
        <dbReference type="EMBL" id="KAJ3840796.1"/>
    </source>
</evidence>
<evidence type="ECO:0000313" key="2">
    <source>
        <dbReference type="Proteomes" id="UP001163846"/>
    </source>
</evidence>
<sequence>MNEDWTTAEDNENWPWAILPKQLTRSVKSQVSATFELPDGRTTTRTESVEKLRRVRFQGKWHLVQVQIGCTRYMTEPLTGLDFTQDWLRGLNEKVEKEKVEWRKTATAMIEKHLKAAEWQLSLKPDKRIYSDSTLIQWVLHRLLSNNCRALYIQADSKEVPSLEYLVSLGSDCVKLPDMPLGGDWRVEVCKSQ</sequence>
<comment type="caution">
    <text evidence="1">The sequence shown here is derived from an EMBL/GenBank/DDBJ whole genome shotgun (WGS) entry which is preliminary data.</text>
</comment>
<accession>A0AA38UH18</accession>
<dbReference type="AlphaFoldDB" id="A0AA38UH18"/>